<feature type="transmembrane region" description="Helical" evidence="10">
    <location>
        <begin position="123"/>
        <end position="141"/>
    </location>
</feature>
<evidence type="ECO:0000256" key="6">
    <source>
        <dbReference type="ARBA" id="ARBA00022748"/>
    </source>
</evidence>
<dbReference type="InterPro" id="IPR032523">
    <property type="entry name" value="CcmF_C"/>
</dbReference>
<protein>
    <submittedName>
        <fullName evidence="13">Cytochrome c-type biogenesis protein CcmF</fullName>
    </submittedName>
</protein>
<dbReference type="PRINTS" id="PR01411">
    <property type="entry name" value="CCMFBIOGNSIS"/>
</dbReference>
<evidence type="ECO:0000256" key="1">
    <source>
        <dbReference type="ARBA" id="ARBA00004429"/>
    </source>
</evidence>
<evidence type="ECO:0000256" key="4">
    <source>
        <dbReference type="ARBA" id="ARBA00022519"/>
    </source>
</evidence>
<dbReference type="RefSeq" id="WP_078809685.1">
    <property type="nucleotide sequence ID" value="NZ_FUWM01000009.1"/>
</dbReference>
<evidence type="ECO:0000256" key="2">
    <source>
        <dbReference type="ARBA" id="ARBA00009186"/>
    </source>
</evidence>
<dbReference type="PANTHER" id="PTHR43653">
    <property type="entry name" value="CYTOCHROME C ASSEMBLY PROTEIN-RELATED"/>
    <property type="match status" value="1"/>
</dbReference>
<dbReference type="InterPro" id="IPR002541">
    <property type="entry name" value="Cyt_c_assembly"/>
</dbReference>
<feature type="transmembrane region" description="Helical" evidence="10">
    <location>
        <begin position="393"/>
        <end position="412"/>
    </location>
</feature>
<feature type="transmembrane region" description="Helical" evidence="10">
    <location>
        <begin position="248"/>
        <end position="263"/>
    </location>
</feature>
<organism evidence="13 14">
    <name type="scientific">Selenihalanaerobacter shriftii</name>
    <dbReference type="NCBI Taxonomy" id="142842"/>
    <lineage>
        <taxon>Bacteria</taxon>
        <taxon>Bacillati</taxon>
        <taxon>Bacillota</taxon>
        <taxon>Clostridia</taxon>
        <taxon>Halanaerobiales</taxon>
        <taxon>Halobacteroidaceae</taxon>
        <taxon>Selenihalanaerobacter</taxon>
    </lineage>
</organism>
<feature type="transmembrane region" description="Helical" evidence="10">
    <location>
        <begin position="176"/>
        <end position="195"/>
    </location>
</feature>
<keyword evidence="3" id="KW-1003">Cell membrane</keyword>
<dbReference type="InterPro" id="IPR003567">
    <property type="entry name" value="Cyt_c_biogenesis"/>
</dbReference>
<evidence type="ECO:0000256" key="9">
    <source>
        <dbReference type="ARBA" id="ARBA00037230"/>
    </source>
</evidence>
<keyword evidence="14" id="KW-1185">Reference proteome</keyword>
<dbReference type="InterPro" id="IPR003568">
    <property type="entry name" value="Cyt_c_biogenesis_CcmF"/>
</dbReference>
<feature type="domain" description="Cytochrome c-type biogenesis protein CcmF C-terminal" evidence="12">
    <location>
        <begin position="313"/>
        <end position="641"/>
    </location>
</feature>
<evidence type="ECO:0000313" key="13">
    <source>
        <dbReference type="EMBL" id="SJZ56515.1"/>
    </source>
</evidence>
<feature type="transmembrane region" description="Helical" evidence="10">
    <location>
        <begin position="308"/>
        <end position="329"/>
    </location>
</feature>
<feature type="domain" description="Cytochrome c assembly protein" evidence="11">
    <location>
        <begin position="89"/>
        <end position="294"/>
    </location>
</feature>
<evidence type="ECO:0000256" key="10">
    <source>
        <dbReference type="SAM" id="Phobius"/>
    </source>
</evidence>
<gene>
    <name evidence="13" type="ORF">SAMN02745118_01193</name>
</gene>
<comment type="similarity">
    <text evidence="2">Belongs to the CcmF/CycK/Ccl1/NrfE/CcsA family.</text>
</comment>
<feature type="transmembrane region" description="Helical" evidence="10">
    <location>
        <begin position="40"/>
        <end position="61"/>
    </location>
</feature>
<dbReference type="GO" id="GO:0015232">
    <property type="term" value="F:heme transmembrane transporter activity"/>
    <property type="evidence" value="ECO:0007669"/>
    <property type="project" value="InterPro"/>
</dbReference>
<feature type="transmembrane region" description="Helical" evidence="10">
    <location>
        <begin position="6"/>
        <end position="28"/>
    </location>
</feature>
<dbReference type="AlphaFoldDB" id="A0A1T4LP91"/>
<keyword evidence="7 10" id="KW-1133">Transmembrane helix</keyword>
<sequence length="660" mass="73971">MSEVGSVTLLMSLLFTVYTIIAYIVGLIQKNKKLIKSAQNGVFTNVVLTSVASISLLYALITSDFSIEYVAHYTNRALPLFYKISAFWAGNSGSLLLWFWLLSIYAAIIALSNKPQGAKMRPYASLIIMVIGLFFATLLNFEANPFTELGFVPQDGQGLNPMLQNVGMVIHPVTLYLGYVGFTVPFAYAMAALFLKKTGAIWIKLTRRWTLVAWLFLSIGIISGGQWAYVELGWGGYWAWDPVENASLLPWLTSTAFLHSVMIQERKGMLKVWNVLLIIITFVLTLFGTFLTRSGILSSVHAFGQSDVGLYFLIFMGVVLAGALNLFAINRKTLESENEFESILSKESSFLFNNLLLVGAAFATFWGTIYPIISEAVRGVKITVGPPFFNEVIVPIGILLVILTGICPLIAWRKSSFENLKKNFMIPFVVSIIFALGLYVILNITSLYPLLATTACIFVLITIILEFYRGVKVRMKMTDEGVMTSLFRLISRNRRRYGGYIVHLAVIIMVIGITGSSAYQKEMEVTVNKGEVIEFHDYDITYNGLEINEDPNKTTVYADLDVRRNGKPYTTLRPAKQYFKTSEQPASEVDFKSSIKEDLYLILAGWTDSGQKAIFKVVINPLISWLFFGVNILIIGTLIAVWPDKRQRSIELLKEMHRDG</sequence>
<evidence type="ECO:0000256" key="8">
    <source>
        <dbReference type="ARBA" id="ARBA00023136"/>
    </source>
</evidence>
<evidence type="ECO:0000256" key="5">
    <source>
        <dbReference type="ARBA" id="ARBA00022692"/>
    </source>
</evidence>
<feature type="transmembrane region" description="Helical" evidence="10">
    <location>
        <begin position="497"/>
        <end position="519"/>
    </location>
</feature>
<evidence type="ECO:0000259" key="12">
    <source>
        <dbReference type="Pfam" id="PF16327"/>
    </source>
</evidence>
<feature type="transmembrane region" description="Helical" evidence="10">
    <location>
        <begin position="424"/>
        <end position="442"/>
    </location>
</feature>
<reference evidence="14" key="1">
    <citation type="submission" date="2017-02" db="EMBL/GenBank/DDBJ databases">
        <authorList>
            <person name="Varghese N."/>
            <person name="Submissions S."/>
        </authorList>
    </citation>
    <scope>NUCLEOTIDE SEQUENCE [LARGE SCALE GENOMIC DNA]</scope>
    <source>
        <strain evidence="14">ATCC BAA-73</strain>
    </source>
</reference>
<comment type="function">
    <text evidence="9">Required for the biogenesis of c-type cytochromes. Possible subunit of a heme lyase.</text>
</comment>
<dbReference type="Pfam" id="PF16327">
    <property type="entry name" value="CcmF_C"/>
    <property type="match status" value="1"/>
</dbReference>
<dbReference type="OrthoDB" id="9761451at2"/>
<dbReference type="Pfam" id="PF01578">
    <property type="entry name" value="Cytochrom_C_asm"/>
    <property type="match status" value="1"/>
</dbReference>
<name>A0A1T4LP91_9FIRM</name>
<evidence type="ECO:0000313" key="14">
    <source>
        <dbReference type="Proteomes" id="UP000190625"/>
    </source>
</evidence>
<feature type="transmembrane region" description="Helical" evidence="10">
    <location>
        <begin position="207"/>
        <end position="228"/>
    </location>
</feature>
<dbReference type="GO" id="GO:0020037">
    <property type="term" value="F:heme binding"/>
    <property type="evidence" value="ECO:0007669"/>
    <property type="project" value="InterPro"/>
</dbReference>
<evidence type="ECO:0000259" key="11">
    <source>
        <dbReference type="Pfam" id="PF01578"/>
    </source>
</evidence>
<evidence type="ECO:0000256" key="3">
    <source>
        <dbReference type="ARBA" id="ARBA00022475"/>
    </source>
</evidence>
<feature type="transmembrane region" description="Helical" evidence="10">
    <location>
        <begin position="622"/>
        <end position="642"/>
    </location>
</feature>
<feature type="transmembrane region" description="Helical" evidence="10">
    <location>
        <begin position="81"/>
        <end position="111"/>
    </location>
</feature>
<dbReference type="GO" id="GO:0017004">
    <property type="term" value="P:cytochrome complex assembly"/>
    <property type="evidence" value="ECO:0007669"/>
    <property type="project" value="UniProtKB-KW"/>
</dbReference>
<keyword evidence="4" id="KW-0997">Cell inner membrane</keyword>
<proteinExistence type="inferred from homology"/>
<dbReference type="PRINTS" id="PR01410">
    <property type="entry name" value="CCBIOGENESIS"/>
</dbReference>
<dbReference type="Proteomes" id="UP000190625">
    <property type="component" value="Unassembled WGS sequence"/>
</dbReference>
<dbReference type="EMBL" id="FUWM01000009">
    <property type="protein sequence ID" value="SJZ56515.1"/>
    <property type="molecule type" value="Genomic_DNA"/>
</dbReference>
<keyword evidence="6" id="KW-0201">Cytochrome c-type biogenesis</keyword>
<dbReference type="GO" id="GO:0005886">
    <property type="term" value="C:plasma membrane"/>
    <property type="evidence" value="ECO:0007669"/>
    <property type="project" value="UniProtKB-SubCell"/>
</dbReference>
<dbReference type="PANTHER" id="PTHR43653:SF1">
    <property type="entry name" value="CYTOCHROME C-TYPE BIOGENESIS PROTEIN CCMF"/>
    <property type="match status" value="1"/>
</dbReference>
<feature type="transmembrane region" description="Helical" evidence="10">
    <location>
        <begin position="350"/>
        <end position="373"/>
    </location>
</feature>
<dbReference type="STRING" id="142842.SAMN02745118_01193"/>
<evidence type="ECO:0000256" key="7">
    <source>
        <dbReference type="ARBA" id="ARBA00022989"/>
    </source>
</evidence>
<comment type="subcellular location">
    <subcellularLocation>
        <location evidence="1">Cell inner membrane</location>
        <topology evidence="1">Multi-pass membrane protein</topology>
    </subcellularLocation>
</comment>
<keyword evidence="5 10" id="KW-0812">Transmembrane</keyword>
<feature type="transmembrane region" description="Helical" evidence="10">
    <location>
        <begin position="448"/>
        <end position="468"/>
    </location>
</feature>
<keyword evidence="8 10" id="KW-0472">Membrane</keyword>
<accession>A0A1T4LP91</accession>
<feature type="transmembrane region" description="Helical" evidence="10">
    <location>
        <begin position="275"/>
        <end position="296"/>
    </location>
</feature>